<dbReference type="InterPro" id="IPR036396">
    <property type="entry name" value="Cyt_P450_sf"/>
</dbReference>
<evidence type="ECO:0000256" key="8">
    <source>
        <dbReference type="ARBA" id="ARBA00023136"/>
    </source>
</evidence>
<evidence type="ECO:0000256" key="2">
    <source>
        <dbReference type="ARBA" id="ARBA00004370"/>
    </source>
</evidence>
<keyword evidence="12" id="KW-1185">Reference proteome</keyword>
<comment type="subcellular location">
    <subcellularLocation>
        <location evidence="2">Membrane</location>
    </subcellularLocation>
</comment>
<evidence type="ECO:0000256" key="7">
    <source>
        <dbReference type="ARBA" id="ARBA00023033"/>
    </source>
</evidence>
<comment type="similarity">
    <text evidence="3 10">Belongs to the cytochrome P450 family.</text>
</comment>
<dbReference type="InterPro" id="IPR001128">
    <property type="entry name" value="Cyt_P450"/>
</dbReference>
<evidence type="ECO:0000256" key="6">
    <source>
        <dbReference type="ARBA" id="ARBA00023004"/>
    </source>
</evidence>
<dbReference type="Gene3D" id="1.10.630.10">
    <property type="entry name" value="Cytochrome P450"/>
    <property type="match status" value="1"/>
</dbReference>
<dbReference type="InterPro" id="IPR050182">
    <property type="entry name" value="Cytochrome_P450_fam2"/>
</dbReference>
<name>A0AA89BV89_PINIB</name>
<sequence>MEYAVTLFLCVIITILVWLWSKTRRATNWPPGPPTIPFLGNLNINFGDMITEFRRFRQQYGDIYSLVIGSQTVVVVNGLDTPKEMFVKNGDIVSERADSFLVSEVTKRKGIASSSGSLWKEHRTFALSTLREFGFGKRIMEHKILEEVDVFLASLRKTKGTSFDISPLLSTSVSNVISSIAFGRRFEHDDANFNKITNAISENFSDSIMAGILTFFPFLRRIPGDPLNVGHFMKNVEMVNSFTQGIVDERKKSFEQEGKAGDIREVTNYLDAYLKQRKDAPTESTFTDEQLQVSITDLFLGGTETTSTVLQWFILILLHKPEIQEHMRAEIHKIVGESRFPSTADRSKLPYCNSVLHEVLRFGNISPLPLPHGLTEDLHFHGYLIPKHALLIPNLDSVLNDTAIYENPSEFVPTRFLSEDGTVSGTEKVYTFGIGRRVCLGESLARMEFFLFATSMIQRFKFIPPDGYQLPALSQYKYGLTRQPLNFKFKAVEYI</sequence>
<keyword evidence="8" id="KW-0472">Membrane</keyword>
<dbReference type="GO" id="GO:0005737">
    <property type="term" value="C:cytoplasm"/>
    <property type="evidence" value="ECO:0007669"/>
    <property type="project" value="TreeGrafter"/>
</dbReference>
<evidence type="ECO:0000256" key="3">
    <source>
        <dbReference type="ARBA" id="ARBA00010617"/>
    </source>
</evidence>
<dbReference type="InterPro" id="IPR002401">
    <property type="entry name" value="Cyt_P450_E_grp-I"/>
</dbReference>
<proteinExistence type="inferred from homology"/>
<dbReference type="InterPro" id="IPR017972">
    <property type="entry name" value="Cyt_P450_CS"/>
</dbReference>
<dbReference type="PANTHER" id="PTHR24300:SF403">
    <property type="entry name" value="CYTOCHROME P450 306A1"/>
    <property type="match status" value="1"/>
</dbReference>
<evidence type="ECO:0000256" key="1">
    <source>
        <dbReference type="ARBA" id="ARBA00001971"/>
    </source>
</evidence>
<dbReference type="GO" id="GO:0006805">
    <property type="term" value="P:xenobiotic metabolic process"/>
    <property type="evidence" value="ECO:0007669"/>
    <property type="project" value="TreeGrafter"/>
</dbReference>
<dbReference type="GO" id="GO:0016712">
    <property type="term" value="F:oxidoreductase activity, acting on paired donors, with incorporation or reduction of molecular oxygen, reduced flavin or flavoprotein as one donor, and incorporation of one atom of oxygen"/>
    <property type="evidence" value="ECO:0007669"/>
    <property type="project" value="InterPro"/>
</dbReference>
<organism evidence="11 12">
    <name type="scientific">Pinctada imbricata</name>
    <name type="common">Atlantic pearl-oyster</name>
    <name type="synonym">Pinctada martensii</name>
    <dbReference type="NCBI Taxonomy" id="66713"/>
    <lineage>
        <taxon>Eukaryota</taxon>
        <taxon>Metazoa</taxon>
        <taxon>Spiralia</taxon>
        <taxon>Lophotrochozoa</taxon>
        <taxon>Mollusca</taxon>
        <taxon>Bivalvia</taxon>
        <taxon>Autobranchia</taxon>
        <taxon>Pteriomorphia</taxon>
        <taxon>Pterioida</taxon>
        <taxon>Pterioidea</taxon>
        <taxon>Pteriidae</taxon>
        <taxon>Pinctada</taxon>
    </lineage>
</organism>
<dbReference type="SUPFAM" id="SSF48264">
    <property type="entry name" value="Cytochrome P450"/>
    <property type="match status" value="1"/>
</dbReference>
<dbReference type="Pfam" id="PF00067">
    <property type="entry name" value="p450"/>
    <property type="match status" value="1"/>
</dbReference>
<feature type="binding site" description="axial binding residue" evidence="9">
    <location>
        <position position="439"/>
    </location>
    <ligand>
        <name>heme</name>
        <dbReference type="ChEBI" id="CHEBI:30413"/>
    </ligand>
    <ligandPart>
        <name>Fe</name>
        <dbReference type="ChEBI" id="CHEBI:18248"/>
    </ligandPart>
</feature>
<dbReference type="PROSITE" id="PS00086">
    <property type="entry name" value="CYTOCHROME_P450"/>
    <property type="match status" value="1"/>
</dbReference>
<comment type="cofactor">
    <cofactor evidence="1 9">
        <name>heme</name>
        <dbReference type="ChEBI" id="CHEBI:30413"/>
    </cofactor>
</comment>
<dbReference type="PRINTS" id="PR01686">
    <property type="entry name" value="EP450ICYP2D"/>
</dbReference>
<evidence type="ECO:0000256" key="9">
    <source>
        <dbReference type="PIRSR" id="PIRSR602401-1"/>
    </source>
</evidence>
<dbReference type="GO" id="GO:0005506">
    <property type="term" value="F:iron ion binding"/>
    <property type="evidence" value="ECO:0007669"/>
    <property type="project" value="InterPro"/>
</dbReference>
<dbReference type="EMBL" id="VSWD01000013">
    <property type="protein sequence ID" value="KAK3083663.1"/>
    <property type="molecule type" value="Genomic_DNA"/>
</dbReference>
<evidence type="ECO:0000256" key="5">
    <source>
        <dbReference type="ARBA" id="ARBA00023002"/>
    </source>
</evidence>
<keyword evidence="6 9" id="KW-0408">Iron</keyword>
<dbReference type="PANTHER" id="PTHR24300">
    <property type="entry name" value="CYTOCHROME P450 508A4-RELATED"/>
    <property type="match status" value="1"/>
</dbReference>
<evidence type="ECO:0000256" key="10">
    <source>
        <dbReference type="RuleBase" id="RU000461"/>
    </source>
</evidence>
<dbReference type="GO" id="GO:0016020">
    <property type="term" value="C:membrane"/>
    <property type="evidence" value="ECO:0007669"/>
    <property type="project" value="UniProtKB-SubCell"/>
</dbReference>
<dbReference type="InterPro" id="IPR008069">
    <property type="entry name" value="Cyt_P450_E_grp-I_CYP2D-like"/>
</dbReference>
<keyword evidence="5 10" id="KW-0560">Oxidoreductase</keyword>
<dbReference type="Proteomes" id="UP001186944">
    <property type="component" value="Unassembled WGS sequence"/>
</dbReference>
<keyword evidence="9 10" id="KW-0349">Heme</keyword>
<protein>
    <submittedName>
        <fullName evidence="11">Uncharacterized protein</fullName>
    </submittedName>
</protein>
<dbReference type="GO" id="GO:0020037">
    <property type="term" value="F:heme binding"/>
    <property type="evidence" value="ECO:0007669"/>
    <property type="project" value="InterPro"/>
</dbReference>
<evidence type="ECO:0000313" key="11">
    <source>
        <dbReference type="EMBL" id="KAK3083663.1"/>
    </source>
</evidence>
<dbReference type="GO" id="GO:0008395">
    <property type="term" value="F:steroid hydroxylase activity"/>
    <property type="evidence" value="ECO:0007669"/>
    <property type="project" value="TreeGrafter"/>
</dbReference>
<accession>A0AA89BV89</accession>
<dbReference type="PRINTS" id="PR00463">
    <property type="entry name" value="EP450I"/>
</dbReference>
<evidence type="ECO:0000256" key="4">
    <source>
        <dbReference type="ARBA" id="ARBA00022723"/>
    </source>
</evidence>
<dbReference type="FunFam" id="1.10.630.10:FF:000036">
    <property type="entry name" value="CYtochrome P450 family"/>
    <property type="match status" value="1"/>
</dbReference>
<dbReference type="PRINTS" id="PR00385">
    <property type="entry name" value="P450"/>
</dbReference>
<keyword evidence="4 9" id="KW-0479">Metal-binding</keyword>
<comment type="caution">
    <text evidence="11">The sequence shown here is derived from an EMBL/GenBank/DDBJ whole genome shotgun (WGS) entry which is preliminary data.</text>
</comment>
<dbReference type="AlphaFoldDB" id="A0AA89BV89"/>
<reference evidence="11" key="1">
    <citation type="submission" date="2019-08" db="EMBL/GenBank/DDBJ databases">
        <title>The improved chromosome-level genome for the pearl oyster Pinctada fucata martensii using PacBio sequencing and Hi-C.</title>
        <authorList>
            <person name="Zheng Z."/>
        </authorList>
    </citation>
    <scope>NUCLEOTIDE SEQUENCE</scope>
    <source>
        <strain evidence="11">ZZ-2019</strain>
        <tissue evidence="11">Adductor muscle</tissue>
    </source>
</reference>
<evidence type="ECO:0000313" key="12">
    <source>
        <dbReference type="Proteomes" id="UP001186944"/>
    </source>
</evidence>
<gene>
    <name evidence="11" type="ORF">FSP39_000935</name>
</gene>
<keyword evidence="7 10" id="KW-0503">Monooxygenase</keyword>
<dbReference type="GO" id="GO:0006082">
    <property type="term" value="P:organic acid metabolic process"/>
    <property type="evidence" value="ECO:0007669"/>
    <property type="project" value="TreeGrafter"/>
</dbReference>